<evidence type="ECO:0000256" key="3">
    <source>
        <dbReference type="ARBA" id="ARBA00022982"/>
    </source>
</evidence>
<dbReference type="InterPro" id="IPR011767">
    <property type="entry name" value="GLR_AS"/>
</dbReference>
<dbReference type="GO" id="GO:0015038">
    <property type="term" value="F:glutathione disulfide oxidoreductase activity"/>
    <property type="evidence" value="ECO:0007669"/>
    <property type="project" value="TreeGrafter"/>
</dbReference>
<keyword evidence="3" id="KW-0249">Electron transport</keyword>
<evidence type="ECO:0000256" key="2">
    <source>
        <dbReference type="ARBA" id="ARBA00022448"/>
    </source>
</evidence>
<evidence type="ECO:0000313" key="7">
    <source>
        <dbReference type="EMBL" id="VAW92113.1"/>
    </source>
</evidence>
<dbReference type="GO" id="GO:0045454">
    <property type="term" value="P:cell redox homeostasis"/>
    <property type="evidence" value="ECO:0007669"/>
    <property type="project" value="InterPro"/>
</dbReference>
<dbReference type="PANTHER" id="PTHR45694">
    <property type="entry name" value="GLUTAREDOXIN 2"/>
    <property type="match status" value="1"/>
</dbReference>
<dbReference type="AlphaFoldDB" id="A0A3B0ZVK1"/>
<dbReference type="Pfam" id="PF00462">
    <property type="entry name" value="Glutaredoxin"/>
    <property type="match status" value="1"/>
</dbReference>
<keyword evidence="2" id="KW-0813">Transport</keyword>
<dbReference type="InterPro" id="IPR011900">
    <property type="entry name" value="GRX_bact"/>
</dbReference>
<dbReference type="NCBIfam" id="TIGR02181">
    <property type="entry name" value="GRX_bact"/>
    <property type="match status" value="1"/>
</dbReference>
<sequence>MPNVIMYSTATCPYCFRAKILLKNKNIDFEELMVDGNPELRQIMTNKSNGVTSVPQIFIDEQHVGGCDDLYALEAQGKLDSLLGISVA</sequence>
<dbReference type="InterPro" id="IPR002109">
    <property type="entry name" value="Glutaredoxin"/>
</dbReference>
<reference evidence="7" key="1">
    <citation type="submission" date="2018-06" db="EMBL/GenBank/DDBJ databases">
        <authorList>
            <person name="Zhirakovskaya E."/>
        </authorList>
    </citation>
    <scope>NUCLEOTIDE SEQUENCE</scope>
</reference>
<evidence type="ECO:0000259" key="6">
    <source>
        <dbReference type="Pfam" id="PF00462"/>
    </source>
</evidence>
<dbReference type="PANTHER" id="PTHR45694:SF18">
    <property type="entry name" value="GLUTAREDOXIN-1-RELATED"/>
    <property type="match status" value="1"/>
</dbReference>
<feature type="domain" description="Glutaredoxin" evidence="6">
    <location>
        <begin position="4"/>
        <end position="64"/>
    </location>
</feature>
<accession>A0A3B0ZVK1</accession>
<keyword evidence="4" id="KW-1015">Disulfide bond</keyword>
<evidence type="ECO:0000256" key="1">
    <source>
        <dbReference type="ARBA" id="ARBA00007787"/>
    </source>
</evidence>
<dbReference type="Gene3D" id="3.40.30.10">
    <property type="entry name" value="Glutaredoxin"/>
    <property type="match status" value="1"/>
</dbReference>
<dbReference type="FunFam" id="3.40.30.10:FF:000018">
    <property type="entry name" value="Glutaredoxin"/>
    <property type="match status" value="1"/>
</dbReference>
<dbReference type="SUPFAM" id="SSF52833">
    <property type="entry name" value="Thioredoxin-like"/>
    <property type="match status" value="1"/>
</dbReference>
<dbReference type="EMBL" id="UOFS01000011">
    <property type="protein sequence ID" value="VAW92113.1"/>
    <property type="molecule type" value="Genomic_DNA"/>
</dbReference>
<evidence type="ECO:0000256" key="4">
    <source>
        <dbReference type="ARBA" id="ARBA00023157"/>
    </source>
</evidence>
<dbReference type="CDD" id="cd03418">
    <property type="entry name" value="GRX_GRXb_1_3_like"/>
    <property type="match status" value="1"/>
</dbReference>
<dbReference type="PROSITE" id="PS51354">
    <property type="entry name" value="GLUTAREDOXIN_2"/>
    <property type="match status" value="1"/>
</dbReference>
<dbReference type="InterPro" id="IPR014025">
    <property type="entry name" value="Glutaredoxin_subgr"/>
</dbReference>
<dbReference type="GO" id="GO:0034599">
    <property type="term" value="P:cellular response to oxidative stress"/>
    <property type="evidence" value="ECO:0007669"/>
    <property type="project" value="TreeGrafter"/>
</dbReference>
<keyword evidence="5" id="KW-0676">Redox-active center</keyword>
<name>A0A3B0ZVK1_9ZZZZ</name>
<dbReference type="PRINTS" id="PR00160">
    <property type="entry name" value="GLUTAREDOXIN"/>
</dbReference>
<comment type="similarity">
    <text evidence="1">Belongs to the glutaredoxin family.</text>
</comment>
<dbReference type="InterPro" id="IPR036249">
    <property type="entry name" value="Thioredoxin-like_sf"/>
</dbReference>
<dbReference type="GO" id="GO:0005737">
    <property type="term" value="C:cytoplasm"/>
    <property type="evidence" value="ECO:0007669"/>
    <property type="project" value="TreeGrafter"/>
</dbReference>
<gene>
    <name evidence="7" type="ORF">MNBD_GAMMA22-2353</name>
</gene>
<protein>
    <recommendedName>
        <fullName evidence="6">Glutaredoxin domain-containing protein</fullName>
    </recommendedName>
</protein>
<organism evidence="7">
    <name type="scientific">hydrothermal vent metagenome</name>
    <dbReference type="NCBI Taxonomy" id="652676"/>
    <lineage>
        <taxon>unclassified sequences</taxon>
        <taxon>metagenomes</taxon>
        <taxon>ecological metagenomes</taxon>
    </lineage>
</organism>
<evidence type="ECO:0000256" key="5">
    <source>
        <dbReference type="ARBA" id="ARBA00023284"/>
    </source>
</evidence>
<dbReference type="PROSITE" id="PS00195">
    <property type="entry name" value="GLUTAREDOXIN_1"/>
    <property type="match status" value="1"/>
</dbReference>
<proteinExistence type="inferred from homology"/>